<sequence length="507" mass="54319">MCGAVAALWVLMEPLAPADPRTVGRYRLSARLGAGGMGQVFFGRSPGGRPVAVKLIHAAHAADERFRRRFRLEIEAARRVGGFHTTPVVDADPDPPSGPPWMVTAYVAGPSLADVLAEHGSLPAGTLRVLGAGLAEALEAIHRAGVVHRDLKPSNILLADDGPRVIDFGIARAVDASGVTARAGTAGFMAPELLTGDSPGPASDVFAFGLVLAHAAGVRPFGQGPAQALDYRIVHQEPDLTGLAADLYELVSTCLEKAPERRPTPGQILDRLADPASDGWLPTPVATMLTAYQASVPADAEARTSVTPGADTGQEATQAQPSDVPVFSSRIRASKVISSRLGMLHVLFAVCVAYSYVFANDTLPNSLETAQFIVTGIALGLFLIIVAQTVTMLTELVMPRRLDIGPEGVSIVWGTRRARYAWHEIGALEVAGTGQLGLRPTLMLWQNTQSWRPPAHEPPRLGKTPGRPPWRDRKTGWIRICYIDQLRHGRALEDLLERETRWAPPNS</sequence>
<dbReference type="PROSITE" id="PS00108">
    <property type="entry name" value="PROTEIN_KINASE_ST"/>
    <property type="match status" value="1"/>
</dbReference>
<dbReference type="EMBL" id="BAAATD010000012">
    <property type="protein sequence ID" value="GAA2624824.1"/>
    <property type="molecule type" value="Genomic_DNA"/>
</dbReference>
<keyword evidence="4 5" id="KW-0067">ATP-binding</keyword>
<dbReference type="SUPFAM" id="SSF56112">
    <property type="entry name" value="Protein kinase-like (PK-like)"/>
    <property type="match status" value="1"/>
</dbReference>
<dbReference type="CDD" id="cd14014">
    <property type="entry name" value="STKc_PknB_like"/>
    <property type="match status" value="1"/>
</dbReference>
<feature type="binding site" evidence="5">
    <location>
        <position position="54"/>
    </location>
    <ligand>
        <name>ATP</name>
        <dbReference type="ChEBI" id="CHEBI:30616"/>
    </ligand>
</feature>
<keyword evidence="2 5" id="KW-0547">Nucleotide-binding</keyword>
<keyword evidence="7" id="KW-0472">Membrane</keyword>
<dbReference type="Pfam" id="PF00069">
    <property type="entry name" value="Pkinase"/>
    <property type="match status" value="1"/>
</dbReference>
<keyword evidence="3" id="KW-0418">Kinase</keyword>
<protein>
    <recommendedName>
        <fullName evidence="8">Protein kinase domain-containing protein</fullName>
    </recommendedName>
</protein>
<evidence type="ECO:0000256" key="6">
    <source>
        <dbReference type="SAM" id="MobiDB-lite"/>
    </source>
</evidence>
<dbReference type="InterPro" id="IPR008271">
    <property type="entry name" value="Ser/Thr_kinase_AS"/>
</dbReference>
<keyword evidence="7" id="KW-0812">Transmembrane</keyword>
<dbReference type="InterPro" id="IPR011009">
    <property type="entry name" value="Kinase-like_dom_sf"/>
</dbReference>
<dbReference type="Gene3D" id="3.30.200.20">
    <property type="entry name" value="Phosphorylase Kinase, domain 1"/>
    <property type="match status" value="1"/>
</dbReference>
<evidence type="ECO:0000256" key="1">
    <source>
        <dbReference type="ARBA" id="ARBA00022679"/>
    </source>
</evidence>
<gene>
    <name evidence="9" type="ORF">GCM10010411_71690</name>
</gene>
<feature type="region of interest" description="Disordered" evidence="6">
    <location>
        <begin position="300"/>
        <end position="321"/>
    </location>
</feature>
<organism evidence="9 10">
    <name type="scientific">Actinomadura fulvescens</name>
    <dbReference type="NCBI Taxonomy" id="46160"/>
    <lineage>
        <taxon>Bacteria</taxon>
        <taxon>Bacillati</taxon>
        <taxon>Actinomycetota</taxon>
        <taxon>Actinomycetes</taxon>
        <taxon>Streptosporangiales</taxon>
        <taxon>Thermomonosporaceae</taxon>
        <taxon>Actinomadura</taxon>
    </lineage>
</organism>
<dbReference type="Proteomes" id="UP001501509">
    <property type="component" value="Unassembled WGS sequence"/>
</dbReference>
<evidence type="ECO:0000256" key="7">
    <source>
        <dbReference type="SAM" id="Phobius"/>
    </source>
</evidence>
<proteinExistence type="predicted"/>
<dbReference type="InterPro" id="IPR000719">
    <property type="entry name" value="Prot_kinase_dom"/>
</dbReference>
<name>A0ABN3QF26_9ACTN</name>
<reference evidence="9 10" key="1">
    <citation type="journal article" date="2019" name="Int. J. Syst. Evol. Microbiol.">
        <title>The Global Catalogue of Microorganisms (GCM) 10K type strain sequencing project: providing services to taxonomists for standard genome sequencing and annotation.</title>
        <authorList>
            <consortium name="The Broad Institute Genomics Platform"/>
            <consortium name="The Broad Institute Genome Sequencing Center for Infectious Disease"/>
            <person name="Wu L."/>
            <person name="Ma J."/>
        </authorList>
    </citation>
    <scope>NUCLEOTIDE SEQUENCE [LARGE SCALE GENOMIC DNA]</scope>
    <source>
        <strain evidence="9 10">JCM 6833</strain>
    </source>
</reference>
<dbReference type="PROSITE" id="PS50011">
    <property type="entry name" value="PROTEIN_KINASE_DOM"/>
    <property type="match status" value="1"/>
</dbReference>
<feature type="transmembrane region" description="Helical" evidence="7">
    <location>
        <begin position="341"/>
        <end position="359"/>
    </location>
</feature>
<evidence type="ECO:0000259" key="8">
    <source>
        <dbReference type="PROSITE" id="PS50011"/>
    </source>
</evidence>
<dbReference type="PROSITE" id="PS00107">
    <property type="entry name" value="PROTEIN_KINASE_ATP"/>
    <property type="match status" value="1"/>
</dbReference>
<evidence type="ECO:0000256" key="4">
    <source>
        <dbReference type="ARBA" id="ARBA00022840"/>
    </source>
</evidence>
<keyword evidence="7" id="KW-1133">Transmembrane helix</keyword>
<dbReference type="PANTHER" id="PTHR43289">
    <property type="entry name" value="MITOGEN-ACTIVATED PROTEIN KINASE KINASE KINASE 20-RELATED"/>
    <property type="match status" value="1"/>
</dbReference>
<feature type="transmembrane region" description="Helical" evidence="7">
    <location>
        <begin position="371"/>
        <end position="393"/>
    </location>
</feature>
<evidence type="ECO:0000256" key="2">
    <source>
        <dbReference type="ARBA" id="ARBA00022741"/>
    </source>
</evidence>
<evidence type="ECO:0000313" key="10">
    <source>
        <dbReference type="Proteomes" id="UP001501509"/>
    </source>
</evidence>
<dbReference type="PANTHER" id="PTHR43289:SF34">
    <property type="entry name" value="SERINE_THREONINE-PROTEIN KINASE YBDM-RELATED"/>
    <property type="match status" value="1"/>
</dbReference>
<dbReference type="InterPro" id="IPR017441">
    <property type="entry name" value="Protein_kinase_ATP_BS"/>
</dbReference>
<dbReference type="Gene3D" id="1.10.510.10">
    <property type="entry name" value="Transferase(Phosphotransferase) domain 1"/>
    <property type="match status" value="1"/>
</dbReference>
<dbReference type="SMART" id="SM00220">
    <property type="entry name" value="S_TKc"/>
    <property type="match status" value="1"/>
</dbReference>
<evidence type="ECO:0000256" key="5">
    <source>
        <dbReference type="PROSITE-ProRule" id="PRU10141"/>
    </source>
</evidence>
<evidence type="ECO:0000313" key="9">
    <source>
        <dbReference type="EMBL" id="GAA2624824.1"/>
    </source>
</evidence>
<keyword evidence="1" id="KW-0808">Transferase</keyword>
<keyword evidence="10" id="KW-1185">Reference proteome</keyword>
<evidence type="ECO:0000256" key="3">
    <source>
        <dbReference type="ARBA" id="ARBA00022777"/>
    </source>
</evidence>
<feature type="domain" description="Protein kinase" evidence="8">
    <location>
        <begin position="26"/>
        <end position="281"/>
    </location>
</feature>
<comment type="caution">
    <text evidence="9">The sequence shown here is derived from an EMBL/GenBank/DDBJ whole genome shotgun (WGS) entry which is preliminary data.</text>
</comment>
<accession>A0ABN3QF26</accession>